<keyword evidence="2" id="KW-1185">Reference proteome</keyword>
<accession>A0ABR7DWS9</accession>
<reference evidence="1 2" key="1">
    <citation type="submission" date="2020-08" db="EMBL/GenBank/DDBJ databases">
        <title>Genome public.</title>
        <authorList>
            <person name="Liu C."/>
            <person name="Sun Q."/>
        </authorList>
    </citation>
    <scope>NUCLEOTIDE SEQUENCE [LARGE SCALE GENOMIC DNA]</scope>
    <source>
        <strain evidence="1 2">NSJ-79</strain>
    </source>
</reference>
<name>A0ABR7DWS9_9BACT</name>
<protein>
    <submittedName>
        <fullName evidence="1">Uncharacterized protein</fullName>
    </submittedName>
</protein>
<gene>
    <name evidence="1" type="ORF">H8S65_20695</name>
</gene>
<proteinExistence type="predicted"/>
<evidence type="ECO:0000313" key="1">
    <source>
        <dbReference type="EMBL" id="MBC5635153.1"/>
    </source>
</evidence>
<comment type="caution">
    <text evidence="1">The sequence shown here is derived from an EMBL/GenBank/DDBJ whole genome shotgun (WGS) entry which is preliminary data.</text>
</comment>
<sequence length="127" mass="15087">MEIKRGNTVVCDVYLKENSYTVEEIMGEHTLTLTFLSRNVVELQINDYIDFEGTKYKIRHNEKVTKRETSLGWEYTVQFYSSRYDLQDVQFFLHGTPERKKNFDYYTGTARDWLNLMVTNMNRGDSG</sequence>
<feature type="non-terminal residue" evidence="1">
    <location>
        <position position="127"/>
    </location>
</feature>
<dbReference type="Proteomes" id="UP000651475">
    <property type="component" value="Unassembled WGS sequence"/>
</dbReference>
<organism evidence="1 2">
    <name type="scientific">Parabacteroides hominis</name>
    <dbReference type="NCBI Taxonomy" id="2763057"/>
    <lineage>
        <taxon>Bacteria</taxon>
        <taxon>Pseudomonadati</taxon>
        <taxon>Bacteroidota</taxon>
        <taxon>Bacteroidia</taxon>
        <taxon>Bacteroidales</taxon>
        <taxon>Tannerellaceae</taxon>
        <taxon>Parabacteroides</taxon>
    </lineage>
</organism>
<dbReference type="EMBL" id="JACOOJ010000085">
    <property type="protein sequence ID" value="MBC5635153.1"/>
    <property type="molecule type" value="Genomic_DNA"/>
</dbReference>
<evidence type="ECO:0000313" key="2">
    <source>
        <dbReference type="Proteomes" id="UP000651475"/>
    </source>
</evidence>